<evidence type="ECO:0000256" key="1">
    <source>
        <dbReference type="SAM" id="MobiDB-lite"/>
    </source>
</evidence>
<evidence type="ECO:0008006" key="4">
    <source>
        <dbReference type="Google" id="ProtNLM"/>
    </source>
</evidence>
<gene>
    <name evidence="2" type="ORF">G9272_07230</name>
</gene>
<accession>A0A6M4WHP9</accession>
<dbReference type="EMBL" id="CP049838">
    <property type="protein sequence ID" value="QJT00100.1"/>
    <property type="molecule type" value="Genomic_DNA"/>
</dbReference>
<sequence>MTGSPGAPYYYVSHALPAPTDPWLRMFNTDLQAEIHRRLGPDPSHTGLLPEPSRDPTPGECDVTPAMRCRTLLVLLTERYYKEPRTLRDLAVFRRRLLWEQHQTGQRSTALIPILWTTKGLPPRRDPDTVAVPVGDYTTSGLADLVGAPHARGGYLRVLRAVVERIVTGARLSPPVMNPQDLCFTLSPQVSGMPRISLSDSCFPNMTYAPVRVPWQPTHAARPSLHPVPRRDAAPHRSWFSLVENDDRPILRGPHS</sequence>
<proteinExistence type="predicted"/>
<feature type="region of interest" description="Disordered" evidence="1">
    <location>
        <begin position="38"/>
        <end position="60"/>
    </location>
</feature>
<keyword evidence="3" id="KW-1185">Reference proteome</keyword>
<name>A0A6M4WHP9_9ACTN</name>
<reference evidence="2" key="1">
    <citation type="submission" date="2020-03" db="EMBL/GenBank/DDBJ databases">
        <title>Molecular networking-based the target discovery of potent antiproliferative macrolactams: 5/6/7/16 polycyclic ansamycins and glycosylated trienomycin from Streptomyces cacaoi subsp. asoensis.</title>
        <authorList>
            <person name="Liu L.-L."/>
        </authorList>
    </citation>
    <scope>NUCLEOTIDE SEQUENCE [LARGE SCALE GENOMIC DNA]</scope>
    <source>
        <strain evidence="2">H2S5</strain>
    </source>
</reference>
<evidence type="ECO:0000313" key="2">
    <source>
        <dbReference type="EMBL" id="QJT00100.1"/>
    </source>
</evidence>
<organism evidence="2 3">
    <name type="scientific">Streptomyces asoensis</name>
    <dbReference type="NCBI Taxonomy" id="249586"/>
    <lineage>
        <taxon>Bacteria</taxon>
        <taxon>Bacillati</taxon>
        <taxon>Actinomycetota</taxon>
        <taxon>Actinomycetes</taxon>
        <taxon>Kitasatosporales</taxon>
        <taxon>Streptomycetaceae</taxon>
        <taxon>Streptomyces</taxon>
    </lineage>
</organism>
<protein>
    <recommendedName>
        <fullName evidence="4">TIR domain-containing protein</fullName>
    </recommendedName>
</protein>
<dbReference type="AlphaFoldDB" id="A0A6M4WHP9"/>
<evidence type="ECO:0000313" key="3">
    <source>
        <dbReference type="Proteomes" id="UP000502665"/>
    </source>
</evidence>
<dbReference type="Proteomes" id="UP000502665">
    <property type="component" value="Chromosome"/>
</dbReference>
<dbReference type="RefSeq" id="WP_171395752.1">
    <property type="nucleotide sequence ID" value="NZ_CP049838.1"/>
</dbReference>